<dbReference type="InterPro" id="IPR017972">
    <property type="entry name" value="Cyt_P450_CS"/>
</dbReference>
<evidence type="ECO:0000256" key="3">
    <source>
        <dbReference type="ARBA" id="ARBA00004174"/>
    </source>
</evidence>
<feature type="signal peptide" evidence="16">
    <location>
        <begin position="1"/>
        <end position="15"/>
    </location>
</feature>
<evidence type="ECO:0000256" key="14">
    <source>
        <dbReference type="PIRSR" id="PIRSR602401-1"/>
    </source>
</evidence>
<evidence type="ECO:0000256" key="7">
    <source>
        <dbReference type="ARBA" id="ARBA00022723"/>
    </source>
</evidence>
<dbReference type="InterPro" id="IPR002401">
    <property type="entry name" value="Cyt_P450_E_grp-I"/>
</dbReference>
<evidence type="ECO:0000256" key="9">
    <source>
        <dbReference type="ARBA" id="ARBA00022848"/>
    </source>
</evidence>
<feature type="chain" id="PRO_5040321667" evidence="16">
    <location>
        <begin position="16"/>
        <end position="490"/>
    </location>
</feature>
<dbReference type="RefSeq" id="XP_050554148.1">
    <property type="nucleotide sequence ID" value="XM_050698191.1"/>
</dbReference>
<protein>
    <submittedName>
        <fullName evidence="18">Cytochrome P450 4C1-like isoform X3</fullName>
    </submittedName>
</protein>
<keyword evidence="9" id="KW-0492">Microsome</keyword>
<name>A0A9R0DVS2_SPOFR</name>
<dbReference type="PRINTS" id="PR00385">
    <property type="entry name" value="P450"/>
</dbReference>
<evidence type="ECO:0000256" key="1">
    <source>
        <dbReference type="ARBA" id="ARBA00001971"/>
    </source>
</evidence>
<accession>A0A9R0DVS2</accession>
<feature type="binding site" description="axial binding residue" evidence="14">
    <location>
        <position position="436"/>
    </location>
    <ligand>
        <name>heme</name>
        <dbReference type="ChEBI" id="CHEBI:30413"/>
    </ligand>
    <ligandPart>
        <name>Fe</name>
        <dbReference type="ChEBI" id="CHEBI:18248"/>
    </ligandPart>
</feature>
<comment type="function">
    <text evidence="2">May be involved in the metabolism of insect hormones and in the breakdown of synthetic insecticides.</text>
</comment>
<dbReference type="SUPFAM" id="SSF48264">
    <property type="entry name" value="Cytochrome P450"/>
    <property type="match status" value="1"/>
</dbReference>
<dbReference type="PANTHER" id="PTHR24291:SF189">
    <property type="entry name" value="CYTOCHROME P450 4C3-RELATED"/>
    <property type="match status" value="1"/>
</dbReference>
<evidence type="ECO:0000256" key="13">
    <source>
        <dbReference type="ARBA" id="ARBA00023136"/>
    </source>
</evidence>
<evidence type="ECO:0000256" key="4">
    <source>
        <dbReference type="ARBA" id="ARBA00004406"/>
    </source>
</evidence>
<comment type="cofactor">
    <cofactor evidence="1 14">
        <name>heme</name>
        <dbReference type="ChEBI" id="CHEBI:30413"/>
    </cofactor>
</comment>
<evidence type="ECO:0000256" key="10">
    <source>
        <dbReference type="ARBA" id="ARBA00023002"/>
    </source>
</evidence>
<evidence type="ECO:0000256" key="16">
    <source>
        <dbReference type="SAM" id="SignalP"/>
    </source>
</evidence>
<dbReference type="PROSITE" id="PS00086">
    <property type="entry name" value="CYTOCHROME_P450"/>
    <property type="match status" value="1"/>
</dbReference>
<dbReference type="Gene3D" id="1.10.630.10">
    <property type="entry name" value="Cytochrome P450"/>
    <property type="match status" value="1"/>
</dbReference>
<evidence type="ECO:0000313" key="17">
    <source>
        <dbReference type="Proteomes" id="UP000829999"/>
    </source>
</evidence>
<keyword evidence="13" id="KW-0472">Membrane</keyword>
<evidence type="ECO:0000256" key="2">
    <source>
        <dbReference type="ARBA" id="ARBA00003690"/>
    </source>
</evidence>
<evidence type="ECO:0000256" key="15">
    <source>
        <dbReference type="RuleBase" id="RU000461"/>
    </source>
</evidence>
<evidence type="ECO:0000256" key="5">
    <source>
        <dbReference type="ARBA" id="ARBA00010617"/>
    </source>
</evidence>
<organism evidence="17 18">
    <name type="scientific">Spodoptera frugiperda</name>
    <name type="common">Fall armyworm</name>
    <dbReference type="NCBI Taxonomy" id="7108"/>
    <lineage>
        <taxon>Eukaryota</taxon>
        <taxon>Metazoa</taxon>
        <taxon>Ecdysozoa</taxon>
        <taxon>Arthropoda</taxon>
        <taxon>Hexapoda</taxon>
        <taxon>Insecta</taxon>
        <taxon>Pterygota</taxon>
        <taxon>Neoptera</taxon>
        <taxon>Endopterygota</taxon>
        <taxon>Lepidoptera</taxon>
        <taxon>Glossata</taxon>
        <taxon>Ditrysia</taxon>
        <taxon>Noctuoidea</taxon>
        <taxon>Noctuidae</taxon>
        <taxon>Amphipyrinae</taxon>
        <taxon>Spodoptera</taxon>
    </lineage>
</organism>
<dbReference type="InterPro" id="IPR001128">
    <property type="entry name" value="Cyt_P450"/>
</dbReference>
<evidence type="ECO:0000256" key="12">
    <source>
        <dbReference type="ARBA" id="ARBA00023033"/>
    </source>
</evidence>
<keyword evidence="12 15" id="KW-0503">Monooxygenase</keyword>
<dbReference type="InterPro" id="IPR050196">
    <property type="entry name" value="Cytochrome_P450_Monoox"/>
</dbReference>
<dbReference type="PRINTS" id="PR00463">
    <property type="entry name" value="EP450I"/>
</dbReference>
<dbReference type="GO" id="GO:0005789">
    <property type="term" value="C:endoplasmic reticulum membrane"/>
    <property type="evidence" value="ECO:0007669"/>
    <property type="project" value="UniProtKB-SubCell"/>
</dbReference>
<keyword evidence="17" id="KW-1185">Reference proteome</keyword>
<evidence type="ECO:0000256" key="8">
    <source>
        <dbReference type="ARBA" id="ARBA00022824"/>
    </source>
</evidence>
<dbReference type="AlphaFoldDB" id="A0A9R0DVS2"/>
<dbReference type="Proteomes" id="UP000829999">
    <property type="component" value="Chromosome 13"/>
</dbReference>
<keyword evidence="6 14" id="KW-0349">Heme</keyword>
<evidence type="ECO:0000256" key="6">
    <source>
        <dbReference type="ARBA" id="ARBA00022617"/>
    </source>
</evidence>
<keyword evidence="8" id="KW-0256">Endoplasmic reticulum</keyword>
<comment type="similarity">
    <text evidence="5 15">Belongs to the cytochrome P450 family.</text>
</comment>
<dbReference type="GO" id="GO:0004497">
    <property type="term" value="F:monooxygenase activity"/>
    <property type="evidence" value="ECO:0007669"/>
    <property type="project" value="UniProtKB-KW"/>
</dbReference>
<dbReference type="Pfam" id="PF00067">
    <property type="entry name" value="p450"/>
    <property type="match status" value="1"/>
</dbReference>
<dbReference type="GO" id="GO:0020037">
    <property type="term" value="F:heme binding"/>
    <property type="evidence" value="ECO:0007669"/>
    <property type="project" value="InterPro"/>
</dbReference>
<gene>
    <name evidence="18" type="primary">LOC118270460</name>
</gene>
<proteinExistence type="inferred from homology"/>
<comment type="subcellular location">
    <subcellularLocation>
        <location evidence="4">Endoplasmic reticulum membrane</location>
        <topology evidence="4">Peripheral membrane protein</topology>
    </subcellularLocation>
    <subcellularLocation>
        <location evidence="3">Microsome membrane</location>
        <topology evidence="3">Peripheral membrane protein</topology>
    </subcellularLocation>
</comment>
<sequence length="490" mass="56196">MYLLVLLVVLGVVYAYCWWKPRSPPTYPGQLPIIGHSHILFKHRNDIWGYLESVGDYVLEHGGIFQFRVGPHIMYVVDDPESVGIIANTCLDKPYFYNFMDDLLGNGLITLNGEMWKIHHKLLNPAFSQHVLNTYLNEMDAQAQNLVSQLTTVAKKGPVNITEFLGQFVLRTVCRTSLRLEVKDQDMIDNEYAKAIEEIEAIIIRRVLNPILHFPFLFKLTAMYKRQIKLSHNNKKLMDPIIHKRKSDLIATKRTVNDNDDSVPGKFKPALDLLLHLSDEQYVLSDDDIRAHLNTFVAASYDTTSAALQTILLVLGSYPEIQERIYNEIQDVLKNRDRLTKHDITKLVYLDAVIKEVLRMYNIVPLIARKIDTDIVLPKYTLRAGSSCIMSIYGLHRHSSWGPDAKQFKPERWLNPATLPTNPNVYAAFGIGKRMCIGKQYSMMSMKTSLVHILRKFRVSADISTLKWKYAVTLRAKAPLIDLTLRSQIN</sequence>
<evidence type="ECO:0000313" key="18">
    <source>
        <dbReference type="RefSeq" id="XP_050554148.1"/>
    </source>
</evidence>
<dbReference type="GO" id="GO:0005506">
    <property type="term" value="F:iron ion binding"/>
    <property type="evidence" value="ECO:0007669"/>
    <property type="project" value="InterPro"/>
</dbReference>
<keyword evidence="11 14" id="KW-0408">Iron</keyword>
<dbReference type="GO" id="GO:0016705">
    <property type="term" value="F:oxidoreductase activity, acting on paired donors, with incorporation or reduction of molecular oxygen"/>
    <property type="evidence" value="ECO:0007669"/>
    <property type="project" value="InterPro"/>
</dbReference>
<reference evidence="18" key="1">
    <citation type="submission" date="2025-08" db="UniProtKB">
        <authorList>
            <consortium name="RefSeq"/>
        </authorList>
    </citation>
    <scope>IDENTIFICATION</scope>
    <source>
        <tissue evidence="18">Whole larval tissue</tissue>
    </source>
</reference>
<dbReference type="GeneID" id="118270460"/>
<keyword evidence="7 14" id="KW-0479">Metal-binding</keyword>
<evidence type="ECO:0000256" key="11">
    <source>
        <dbReference type="ARBA" id="ARBA00023004"/>
    </source>
</evidence>
<dbReference type="PANTHER" id="PTHR24291">
    <property type="entry name" value="CYTOCHROME P450 FAMILY 4"/>
    <property type="match status" value="1"/>
</dbReference>
<keyword evidence="16" id="KW-0732">Signal</keyword>
<dbReference type="InterPro" id="IPR036396">
    <property type="entry name" value="Cyt_P450_sf"/>
</dbReference>
<keyword evidence="10 15" id="KW-0560">Oxidoreductase</keyword>